<evidence type="ECO:0000313" key="3">
    <source>
        <dbReference type="EMBL" id="KAG5634906.1"/>
    </source>
</evidence>
<feature type="region of interest" description="Disordered" evidence="1">
    <location>
        <begin position="543"/>
        <end position="588"/>
    </location>
</feature>
<comment type="caution">
    <text evidence="3">The sequence shown here is derived from an EMBL/GenBank/DDBJ whole genome shotgun (WGS) entry which is preliminary data.</text>
</comment>
<sequence>MPASRKPGGTQLPGDNKSQSTIPGRRAPRLYPSMNVKELSPSAVDIQNHLYTSFLQGSTADVALRVHGSWDAIYNLHRVVLIQSGFFRSLFTAGFAESSPRIGSSRGPEEIVIHFDDRNITRAAFELCISRLYGGGPPLDIAPSLIPTLTQPLTPSFPHEPLPHKVPADSHPATPHFLLSLLATAVYLSIPSLASQALTLILSTVGPHTVLKYLDFALGKPIGLPDHDAGEPDAAVGLESVAHIIEYERSVLDNASVKDSSIGDECSQKEDPEDRRTSAASISDDSEDYETEGVTKPPSYHYGAISDKIGEACACWLARWGTDILPYEEKLEEPTVHKERPTPVFSRGRSKTLPSGMYTPPNGVTSTAVREDFSIPVIWARGGLSAKWVVAVISADTFFIRGERERYDFARRVVELRRKVGINPAEEEEWVKLFDHGIYYTNMVMEDIIHISQDISPTNGRPFVPLATLQAALWTQSMLRHHITVRPVSASSPRGATPSPPPRDKELGITQTTADLLLARSASSLVPDPKVYFPTLGNSSIRIGDNGSNFSGTPEGGSLSMDQLFTSTSSLSPPPSSPTLKPNVVNSNTPATSEADFFGLRVTTHTASTAIASDPTGKSQWSSYPPYRFAVEFWDLESLKEKSRLYSHTVWYAGSLFNIYVQVVRKKGQVQLGIYLHRQSSIEPIPPSSAPATVLKRTESLITSPVAGTVALTTNPRMHLHRGSSSHGLPPLFPPLTQTTSHYSPSIHPSRSLTPISRPASGSLSSSVPSSLSASAPAASRAPALPATTPPVAPAQPFRDPRQAVSAYFMIACASATGASQTRFTSSPDVFAVSQSWGWKSSGLRTEEYMDVRAEAGAGREPAGKEVSLRATVVLGLV</sequence>
<dbReference type="OrthoDB" id="6359943at2759"/>
<gene>
    <name evidence="3" type="ORF">H0H81_000366</name>
</gene>
<name>A0A9P7K4J2_9AGAR</name>
<dbReference type="SUPFAM" id="SSF54695">
    <property type="entry name" value="POZ domain"/>
    <property type="match status" value="1"/>
</dbReference>
<feature type="compositionally biased region" description="Polar residues" evidence="1">
    <location>
        <begin position="543"/>
        <end position="552"/>
    </location>
</feature>
<proteinExistence type="predicted"/>
<feature type="compositionally biased region" description="Low complexity" evidence="1">
    <location>
        <begin position="757"/>
        <end position="787"/>
    </location>
</feature>
<protein>
    <recommendedName>
        <fullName evidence="2">BTB domain-containing protein</fullName>
    </recommendedName>
</protein>
<feature type="region of interest" description="Disordered" evidence="1">
    <location>
        <begin position="485"/>
        <end position="507"/>
    </location>
</feature>
<dbReference type="AlphaFoldDB" id="A0A9P7K4J2"/>
<accession>A0A9P7K4J2</accession>
<evidence type="ECO:0000313" key="4">
    <source>
        <dbReference type="Proteomes" id="UP000717328"/>
    </source>
</evidence>
<feature type="region of interest" description="Disordered" evidence="1">
    <location>
        <begin position="338"/>
        <end position="359"/>
    </location>
</feature>
<dbReference type="PROSITE" id="PS50097">
    <property type="entry name" value="BTB"/>
    <property type="match status" value="1"/>
</dbReference>
<reference evidence="3" key="2">
    <citation type="submission" date="2021-10" db="EMBL/GenBank/DDBJ databases">
        <title>Phylogenomics reveals ancestral predisposition of the termite-cultivated fungus Termitomyces towards a domesticated lifestyle.</title>
        <authorList>
            <person name="Auxier B."/>
            <person name="Grum-Grzhimaylo A."/>
            <person name="Cardenas M.E."/>
            <person name="Lodge J.D."/>
            <person name="Laessoe T."/>
            <person name="Pedersen O."/>
            <person name="Smith M.E."/>
            <person name="Kuyper T.W."/>
            <person name="Franco-Molano E.A."/>
            <person name="Baroni T.J."/>
            <person name="Aanen D.K."/>
        </authorList>
    </citation>
    <scope>NUCLEOTIDE SEQUENCE</scope>
    <source>
        <strain evidence="3">D49</strain>
    </source>
</reference>
<dbReference type="Gene3D" id="3.30.710.10">
    <property type="entry name" value="Potassium Channel Kv1.1, Chain A"/>
    <property type="match status" value="1"/>
</dbReference>
<feature type="region of interest" description="Disordered" evidence="1">
    <location>
        <begin position="1"/>
        <end position="27"/>
    </location>
</feature>
<dbReference type="EMBL" id="JABCKI010006237">
    <property type="protein sequence ID" value="KAG5634906.1"/>
    <property type="molecule type" value="Genomic_DNA"/>
</dbReference>
<dbReference type="PANTHER" id="PTHR47369:SF1">
    <property type="entry name" value="BTB_POZ DOMAIN-CONTAINING PROTEIN"/>
    <property type="match status" value="1"/>
</dbReference>
<dbReference type="PANTHER" id="PTHR47369">
    <property type="entry name" value="BTB/POZ DOMAIN-CONTAINING PROTEIN"/>
    <property type="match status" value="1"/>
</dbReference>
<evidence type="ECO:0000256" key="1">
    <source>
        <dbReference type="SAM" id="MobiDB-lite"/>
    </source>
</evidence>
<keyword evidence="4" id="KW-1185">Reference proteome</keyword>
<feature type="domain" description="BTB" evidence="2">
    <location>
        <begin position="60"/>
        <end position="141"/>
    </location>
</feature>
<feature type="region of interest" description="Disordered" evidence="1">
    <location>
        <begin position="740"/>
        <end position="798"/>
    </location>
</feature>
<dbReference type="Proteomes" id="UP000717328">
    <property type="component" value="Unassembled WGS sequence"/>
</dbReference>
<feature type="compositionally biased region" description="Polar residues" evidence="1">
    <location>
        <begin position="741"/>
        <end position="755"/>
    </location>
</feature>
<feature type="compositionally biased region" description="Basic and acidic residues" evidence="1">
    <location>
        <begin position="266"/>
        <end position="277"/>
    </location>
</feature>
<organism evidence="3 4">
    <name type="scientific">Sphagnurus paluster</name>
    <dbReference type="NCBI Taxonomy" id="117069"/>
    <lineage>
        <taxon>Eukaryota</taxon>
        <taxon>Fungi</taxon>
        <taxon>Dikarya</taxon>
        <taxon>Basidiomycota</taxon>
        <taxon>Agaricomycotina</taxon>
        <taxon>Agaricomycetes</taxon>
        <taxon>Agaricomycetidae</taxon>
        <taxon>Agaricales</taxon>
        <taxon>Tricholomatineae</taxon>
        <taxon>Lyophyllaceae</taxon>
        <taxon>Sphagnurus</taxon>
    </lineage>
</organism>
<dbReference type="InterPro" id="IPR000210">
    <property type="entry name" value="BTB/POZ_dom"/>
</dbReference>
<feature type="region of interest" description="Disordered" evidence="1">
    <location>
        <begin position="258"/>
        <end position="297"/>
    </location>
</feature>
<dbReference type="InterPro" id="IPR011333">
    <property type="entry name" value="SKP1/BTB/POZ_sf"/>
</dbReference>
<reference evidence="3" key="1">
    <citation type="submission" date="2021-02" db="EMBL/GenBank/DDBJ databases">
        <authorList>
            <person name="Nieuwenhuis M."/>
            <person name="Van De Peppel L.J.J."/>
        </authorList>
    </citation>
    <scope>NUCLEOTIDE SEQUENCE</scope>
    <source>
        <strain evidence="3">D49</strain>
    </source>
</reference>
<evidence type="ECO:0000259" key="2">
    <source>
        <dbReference type="PROSITE" id="PS50097"/>
    </source>
</evidence>